<dbReference type="SUPFAM" id="SSF48371">
    <property type="entry name" value="ARM repeat"/>
    <property type="match status" value="2"/>
</dbReference>
<proteinExistence type="inferred from homology"/>
<comment type="caution">
    <text evidence="8">The sequence shown here is derived from an EMBL/GenBank/DDBJ whole genome shotgun (WGS) entry which is preliminary data.</text>
</comment>
<feature type="compositionally biased region" description="Polar residues" evidence="5">
    <location>
        <begin position="122"/>
        <end position="140"/>
    </location>
</feature>
<evidence type="ECO:0000256" key="2">
    <source>
        <dbReference type="ARBA" id="ARBA00022540"/>
    </source>
</evidence>
<feature type="compositionally biased region" description="Low complexity" evidence="5">
    <location>
        <begin position="552"/>
        <end position="561"/>
    </location>
</feature>
<evidence type="ECO:0000313" key="9">
    <source>
        <dbReference type="Proteomes" id="UP000436088"/>
    </source>
</evidence>
<evidence type="ECO:0000259" key="6">
    <source>
        <dbReference type="Pfam" id="PF02847"/>
    </source>
</evidence>
<dbReference type="EMBL" id="VEPZ02000241">
    <property type="protein sequence ID" value="KAE8729017.1"/>
    <property type="molecule type" value="Genomic_DNA"/>
</dbReference>
<name>A0A6A3CJX2_HIBSY</name>
<feature type="compositionally biased region" description="Polar residues" evidence="5">
    <location>
        <begin position="454"/>
        <end position="487"/>
    </location>
</feature>
<feature type="region of interest" description="Disordered" evidence="5">
    <location>
        <begin position="1244"/>
        <end position="1283"/>
    </location>
</feature>
<feature type="compositionally biased region" description="Low complexity" evidence="5">
    <location>
        <begin position="46"/>
        <end position="55"/>
    </location>
</feature>
<dbReference type="InterPro" id="IPR003891">
    <property type="entry name" value="Initiation_fac_eIF4g_MI"/>
</dbReference>
<dbReference type="PANTHER" id="PTHR23253">
    <property type="entry name" value="EUKARYOTIC TRANSLATION INITIATION FACTOR 4 GAMMA"/>
    <property type="match status" value="1"/>
</dbReference>
<organism evidence="8 9">
    <name type="scientific">Hibiscus syriacus</name>
    <name type="common">Rose of Sharon</name>
    <dbReference type="NCBI Taxonomy" id="106335"/>
    <lineage>
        <taxon>Eukaryota</taxon>
        <taxon>Viridiplantae</taxon>
        <taxon>Streptophyta</taxon>
        <taxon>Embryophyta</taxon>
        <taxon>Tracheophyta</taxon>
        <taxon>Spermatophyta</taxon>
        <taxon>Magnoliopsida</taxon>
        <taxon>eudicotyledons</taxon>
        <taxon>Gunneridae</taxon>
        <taxon>Pentapetalae</taxon>
        <taxon>rosids</taxon>
        <taxon>malvids</taxon>
        <taxon>Malvales</taxon>
        <taxon>Malvaceae</taxon>
        <taxon>Malvoideae</taxon>
        <taxon>Hibiscus</taxon>
    </lineage>
</organism>
<keyword evidence="2 8" id="KW-0396">Initiation factor</keyword>
<dbReference type="Gene3D" id="1.25.40.180">
    <property type="match status" value="2"/>
</dbReference>
<feature type="domain" description="MIF4G" evidence="7">
    <location>
        <begin position="1022"/>
        <end position="1124"/>
    </location>
</feature>
<dbReference type="Pfam" id="PF02854">
    <property type="entry name" value="MIF4G"/>
    <property type="match status" value="1"/>
</dbReference>
<feature type="region of interest" description="Disordered" evidence="5">
    <location>
        <begin position="453"/>
        <end position="487"/>
    </location>
</feature>
<feature type="compositionally biased region" description="Basic and acidic residues" evidence="5">
    <location>
        <begin position="1112"/>
        <end position="1137"/>
    </location>
</feature>
<dbReference type="Proteomes" id="UP000436088">
    <property type="component" value="Unassembled WGS sequence"/>
</dbReference>
<dbReference type="FunFam" id="1.25.40.180:FF:000034">
    <property type="entry name" value="Eukaryotic translation initiation factor 4G"/>
    <property type="match status" value="1"/>
</dbReference>
<feature type="compositionally biased region" description="Polar residues" evidence="5">
    <location>
        <begin position="23"/>
        <end position="33"/>
    </location>
</feature>
<feature type="region of interest" description="Disordered" evidence="5">
    <location>
        <begin position="329"/>
        <end position="389"/>
    </location>
</feature>
<accession>A0A6A3CJX2</accession>
<dbReference type="InterPro" id="IPR016024">
    <property type="entry name" value="ARM-type_fold"/>
</dbReference>
<feature type="compositionally biased region" description="Polar residues" evidence="5">
    <location>
        <begin position="1263"/>
        <end position="1276"/>
    </location>
</feature>
<dbReference type="GO" id="GO:0003743">
    <property type="term" value="F:translation initiation factor activity"/>
    <property type="evidence" value="ECO:0007669"/>
    <property type="project" value="UniProtKB-KW"/>
</dbReference>
<keyword evidence="9" id="KW-1185">Reference proteome</keyword>
<dbReference type="PANTHER" id="PTHR23253:SF9">
    <property type="entry name" value="EUKARYOTIC TRANSLATION INITIATION FACTOR 4 GAMMA 2"/>
    <property type="match status" value="1"/>
</dbReference>
<comment type="similarity">
    <text evidence="1">Belongs to the eukaryotic initiation factor 4G family.</text>
</comment>
<feature type="compositionally biased region" description="Polar residues" evidence="5">
    <location>
        <begin position="59"/>
        <end position="82"/>
    </location>
</feature>
<feature type="compositionally biased region" description="Basic and acidic residues" evidence="5">
    <location>
        <begin position="346"/>
        <end position="362"/>
    </location>
</feature>
<evidence type="ECO:0000256" key="1">
    <source>
        <dbReference type="ARBA" id="ARBA00005775"/>
    </source>
</evidence>
<sequence length="1524" mass="166345">MSFNQSRFEKSEHQYRKSRRSKNFNQQRTSTGHCNKGAGGVPAPSPSLSSSSSNRSFKKTNNAQGAQSQATSPGVNSSNVQNGAHVHPQLQGASDKTIASSTANPVESVTTQRSTRAVPKAPTSQLTTVNSDGSPMTPTKASGDASKVFSLQFGSISPGFMNGMQISVRTSSAPPNLDEQKRDQACHDSSFRYVPDVPTPVPKQQQPKRILQPSNRILGRPRNCPSVPMNPMQRPFHHQPQVSMQFGMPSPPIQSPTSMQMPIHIPLPMENASQVQQQVFVPGLQAHQLSPQGMMHQGQGLGFSPPIGGQLPPHLGSLGMGIAPQYPQQQGGKFGVPRKTTPVKITHPDTHEELRLDKRTGAHADGGASGPRTHPNVPSQSQPIPSFAAHSGHENISFVNSAAAHYGSVPGLVQVSVKPTTVSVGEKVVDSPLSSSFPAFEKVRSLKPSIPASEVSSSQAQTDLDACQGSSVQQPKPGTESLTSKSYSDAAKQPWVFPTTKLDESPPFSSIFPAPAATSEKSMAVVVSNDSKKDSLSDFNSTKDNQMKANQSTSASSLASHTAEHGMPSGCAVSKTIEAKTALTSSVVTDVLSQHTMELPAVNNASPPSLEPKADSKSEGLNLVSSDVSGTGSNIDSFDMVRHAKTDGSSTLDEQKHEISVIKGEEGKKLLEEQLTDDATLEIPSHSVTLNSKELNSNKGSASKAIATSNVPASGTSKMRESLIAGMALPLELLALQMLKLLIPQNHFKYEREGVQVPSSKERSVLDIGRKRTNTTRGKKKRKEILQKADAAGTTSDLYMAYKGPEEKKETNKAEPDDWEDAANISTAKLGTSDNGERARGGLVNHEKVGSKNIAKKYSRDFLLKFSEKCTDLPPGFEIASDIVDSLMVTNANASHFVDRDSYSGSGRIMNRQFSGSRQDCHASGMVDDDRWIRQHGSFGPGRDLRVDLGYAVAGFRPGQGGNFGVLRHPRGQAPLTDGKRTANYQQKGFIPSPQTPLQMMHKTERKYEVGKVAGEEESKQRQLKAILNKLTPQNFEKLFEQVKTVNIDNAATLGRVISQIFDKALMEPTFCEMYADFCYHLAGVLPDFSEKNEKITFKRLLLNKCQEEFERGEREQEEANKVEQEGEAKQSEEGREKRIKARRRMLVGNRGGKFEGPKKIEEVHRDAAQERQAQTSRLARCPGINAAARRAPMDFGPRGSMLSSPGFQMGNYRAMPTQARGSGAHDSRMDDRQYFEARTLSVPLPQRPMGDDSITLGDSRRVTTGLNGFNSQSERATYGSREDRMPRYGTERSAVPTAYDYLNSQERGMNFGNWVLITALIDLPLQLHEAKDPVQLKVFLRKSAGLWSTYVICLCLQLKNLQSYSARDEKEVALCIKDLNSPSFHPSMIALFVTDSFERKDVGTNLAKLLVNLTRFEYVFSTLEDAVNDAPKAAEFLGQLMAKLIIENVVSLKDIGLLYDGGEEPGRLREIGLAGDVLGSALGVIKTEKGESVFNEIRGNCNLRLEDFRPPDPYKSRLLETFL</sequence>
<feature type="region of interest" description="Disordered" evidence="5">
    <location>
        <begin position="600"/>
        <end position="629"/>
    </location>
</feature>
<keyword evidence="3" id="KW-0810">Translation regulation</keyword>
<dbReference type="GO" id="GO:0006417">
    <property type="term" value="P:regulation of translation"/>
    <property type="evidence" value="ECO:0007669"/>
    <property type="project" value="UniProtKB-KW"/>
</dbReference>
<dbReference type="GO" id="GO:0003729">
    <property type="term" value="F:mRNA binding"/>
    <property type="evidence" value="ECO:0007669"/>
    <property type="project" value="TreeGrafter"/>
</dbReference>
<feature type="region of interest" description="Disordered" evidence="5">
    <location>
        <begin position="530"/>
        <end position="567"/>
    </location>
</feature>
<evidence type="ECO:0000313" key="8">
    <source>
        <dbReference type="EMBL" id="KAE8729017.1"/>
    </source>
</evidence>
<dbReference type="Pfam" id="PF02847">
    <property type="entry name" value="MA3"/>
    <property type="match status" value="1"/>
</dbReference>
<keyword evidence="4" id="KW-0648">Protein biosynthesis</keyword>
<protein>
    <submittedName>
        <fullName evidence="8">Eukaryotic translation initiation factor 4G, putative isoform 2</fullName>
    </submittedName>
</protein>
<evidence type="ECO:0000256" key="4">
    <source>
        <dbReference type="ARBA" id="ARBA00022917"/>
    </source>
</evidence>
<evidence type="ECO:0000256" key="3">
    <source>
        <dbReference type="ARBA" id="ARBA00022845"/>
    </source>
</evidence>
<feature type="compositionally biased region" description="Polar residues" evidence="5">
    <location>
        <begin position="91"/>
        <end position="115"/>
    </location>
</feature>
<feature type="region of interest" description="Disordered" evidence="5">
    <location>
        <begin position="1112"/>
        <end position="1143"/>
    </location>
</feature>
<reference evidence="8" key="1">
    <citation type="submission" date="2019-09" db="EMBL/GenBank/DDBJ databases">
        <title>Draft genome information of white flower Hibiscus syriacus.</title>
        <authorList>
            <person name="Kim Y.-M."/>
        </authorList>
    </citation>
    <scope>NUCLEOTIDE SEQUENCE [LARGE SCALE GENOMIC DNA]</scope>
    <source>
        <strain evidence="8">YM2019G1</strain>
    </source>
</reference>
<evidence type="ECO:0000259" key="7">
    <source>
        <dbReference type="Pfam" id="PF02854"/>
    </source>
</evidence>
<evidence type="ECO:0000256" key="5">
    <source>
        <dbReference type="SAM" id="MobiDB-lite"/>
    </source>
</evidence>
<feature type="domain" description="MI" evidence="6">
    <location>
        <begin position="1362"/>
        <end position="1450"/>
    </location>
</feature>
<feature type="region of interest" description="Disordered" evidence="5">
    <location>
        <begin position="1"/>
        <end position="143"/>
    </location>
</feature>
<feature type="compositionally biased region" description="Polar residues" evidence="5">
    <location>
        <begin position="537"/>
        <end position="551"/>
    </location>
</feature>
<gene>
    <name evidence="8" type="ORF">F3Y22_tig00004013pilonHSYRG00167</name>
</gene>
<dbReference type="GO" id="GO:0016281">
    <property type="term" value="C:eukaryotic translation initiation factor 4F complex"/>
    <property type="evidence" value="ECO:0007669"/>
    <property type="project" value="TreeGrafter"/>
</dbReference>
<dbReference type="InterPro" id="IPR003890">
    <property type="entry name" value="MIF4G-like_typ-3"/>
</dbReference>